<name>A0ABS7PEY7_9SPHN</name>
<dbReference type="Proteomes" id="UP000759298">
    <property type="component" value="Unassembled WGS sequence"/>
</dbReference>
<evidence type="ECO:0000313" key="2">
    <source>
        <dbReference type="Proteomes" id="UP000759298"/>
    </source>
</evidence>
<keyword evidence="2" id="KW-1185">Reference proteome</keyword>
<evidence type="ECO:0000313" key="1">
    <source>
        <dbReference type="EMBL" id="MBY8337541.1"/>
    </source>
</evidence>
<gene>
    <name evidence="1" type="ORF">KYN89_10810</name>
</gene>
<reference evidence="1 2" key="1">
    <citation type="submission" date="2021-07" db="EMBL/GenBank/DDBJ databases">
        <title>Alteriqipengyuania abyssalis NZ-12B nov, sp.nov isolated from deep sea sponge in pacific ocean.</title>
        <authorList>
            <person name="Tareen S."/>
            <person name="Wink J."/>
        </authorList>
    </citation>
    <scope>NUCLEOTIDE SEQUENCE [LARGE SCALE GENOMIC DNA]</scope>
    <source>
        <strain evidence="1 2">NZ-12B</strain>
    </source>
</reference>
<comment type="caution">
    <text evidence="1">The sequence shown here is derived from an EMBL/GenBank/DDBJ whole genome shotgun (WGS) entry which is preliminary data.</text>
</comment>
<protein>
    <submittedName>
        <fullName evidence="1">Uncharacterized protein</fullName>
    </submittedName>
</protein>
<sequence length="126" mass="13910">MYRLFTLIAACLSCAACDTPSLYETKLAALPELQQEEGKLRLTECDRLEETIASSQDFSVGGRGAGFGFQLRSAEFKNSSAKDQYLLSLLNTVKVCREWAIFEASQEEFDNAFLAMVDVAANSFDA</sequence>
<dbReference type="RefSeq" id="WP_222825086.1">
    <property type="nucleotide sequence ID" value="NZ_JAHWXP010000003.1"/>
</dbReference>
<accession>A0ABS7PEY7</accession>
<proteinExistence type="predicted"/>
<organism evidence="1 2">
    <name type="scientific">Alteriqipengyuania abyssalis</name>
    <dbReference type="NCBI Taxonomy" id="2860200"/>
    <lineage>
        <taxon>Bacteria</taxon>
        <taxon>Pseudomonadati</taxon>
        <taxon>Pseudomonadota</taxon>
        <taxon>Alphaproteobacteria</taxon>
        <taxon>Sphingomonadales</taxon>
        <taxon>Erythrobacteraceae</taxon>
        <taxon>Alteriqipengyuania</taxon>
    </lineage>
</organism>
<dbReference type="EMBL" id="JAHWXP010000003">
    <property type="protein sequence ID" value="MBY8337541.1"/>
    <property type="molecule type" value="Genomic_DNA"/>
</dbReference>